<dbReference type="GO" id="GO:0071281">
    <property type="term" value="P:cellular response to iron ion"/>
    <property type="evidence" value="ECO:0007669"/>
    <property type="project" value="TreeGrafter"/>
</dbReference>
<dbReference type="PANTHER" id="PTHR30535">
    <property type="entry name" value="VITAMIN B12-BINDING PROTEIN"/>
    <property type="match status" value="1"/>
</dbReference>
<dbReference type="EMBL" id="PJNI01000003">
    <property type="protein sequence ID" value="PKR81299.1"/>
    <property type="molecule type" value="Genomic_DNA"/>
</dbReference>
<evidence type="ECO:0000313" key="3">
    <source>
        <dbReference type="Proteomes" id="UP000236654"/>
    </source>
</evidence>
<dbReference type="InterPro" id="IPR050902">
    <property type="entry name" value="ABC_Transporter_SBP"/>
</dbReference>
<dbReference type="PANTHER" id="PTHR30535:SF34">
    <property type="entry name" value="MOLYBDATE-BINDING PROTEIN MOLA"/>
    <property type="match status" value="1"/>
</dbReference>
<organism evidence="2 3">
    <name type="scientific">Brumimicrobium salinarum</name>
    <dbReference type="NCBI Taxonomy" id="2058658"/>
    <lineage>
        <taxon>Bacteria</taxon>
        <taxon>Pseudomonadati</taxon>
        <taxon>Bacteroidota</taxon>
        <taxon>Flavobacteriia</taxon>
        <taxon>Flavobacteriales</taxon>
        <taxon>Crocinitomicaceae</taxon>
        <taxon>Brumimicrobium</taxon>
    </lineage>
</organism>
<dbReference type="Pfam" id="PF01497">
    <property type="entry name" value="Peripla_BP_2"/>
    <property type="match status" value="1"/>
</dbReference>
<dbReference type="InterPro" id="IPR002491">
    <property type="entry name" value="ABC_transptr_periplasmic_BD"/>
</dbReference>
<dbReference type="PROSITE" id="PS50983">
    <property type="entry name" value="FE_B12_PBP"/>
    <property type="match status" value="1"/>
</dbReference>
<dbReference type="SUPFAM" id="SSF53807">
    <property type="entry name" value="Helical backbone' metal receptor"/>
    <property type="match status" value="1"/>
</dbReference>
<evidence type="ECO:0000313" key="2">
    <source>
        <dbReference type="EMBL" id="PKR81299.1"/>
    </source>
</evidence>
<comment type="caution">
    <text evidence="2">The sequence shown here is derived from an EMBL/GenBank/DDBJ whole genome shotgun (WGS) entry which is preliminary data.</text>
</comment>
<name>A0A2I0R419_9FLAO</name>
<gene>
    <name evidence="2" type="ORF">CW751_04370</name>
</gene>
<dbReference type="Gene3D" id="3.40.50.1980">
    <property type="entry name" value="Nitrogenase molybdenum iron protein domain"/>
    <property type="match status" value="2"/>
</dbReference>
<reference evidence="2 3" key="1">
    <citation type="submission" date="2017-12" db="EMBL/GenBank/DDBJ databases">
        <title>The draft genome sequence of Brumimicrobium saltpan LHR20.</title>
        <authorList>
            <person name="Do Z.-J."/>
            <person name="Luo H.-R."/>
        </authorList>
    </citation>
    <scope>NUCLEOTIDE SEQUENCE [LARGE SCALE GENOMIC DNA]</scope>
    <source>
        <strain evidence="2 3">LHR20</strain>
    </source>
</reference>
<dbReference type="Proteomes" id="UP000236654">
    <property type="component" value="Unassembled WGS sequence"/>
</dbReference>
<dbReference type="AlphaFoldDB" id="A0A2I0R419"/>
<protein>
    <recommendedName>
        <fullName evidence="1">Fe/B12 periplasmic-binding domain-containing protein</fullName>
    </recommendedName>
</protein>
<keyword evidence="3" id="KW-1185">Reference proteome</keyword>
<evidence type="ECO:0000259" key="1">
    <source>
        <dbReference type="PROSITE" id="PS50983"/>
    </source>
</evidence>
<proteinExistence type="predicted"/>
<feature type="domain" description="Fe/B12 periplasmic-binding" evidence="1">
    <location>
        <begin position="113"/>
        <end position="374"/>
    </location>
</feature>
<sequence>MRFLCSFTTKIIKFKTVKSSYMKDKVLMFSLFSILFFVCACTQEKKEEFASINDLAQNDTLKNEYAESFRIMYTQNGVQIDVIDPTTQAVIKTYDVDKEVRPSYNSFTHQLNRIVTLSTTQIGMLRKLGLETNIIGVANHKHLCHPMSKSSVMEVGEIGMTDAEAFLLAKPDVILYSGFNLNAPILNKFEQAGLKTFLMYEWKETHPLGRAEWIKVLGALFQRQKEAKAIFEQIKLEYAQTTKALTKAEKQPTVFAGTYFGDVFNVPAGNSYMAQLLKDANVNYVYKNTDGTGSLSLSLEELLTSNKDTEFWLNANAQSKEDLLNQNQKFEMLKSFKMGKLYSYAKKTNCFWENSSIEPHKVLQDLGKIFHPYLYDDLTKQYYSLITSE</sequence>
<dbReference type="OrthoDB" id="9812528at2"/>
<accession>A0A2I0R419</accession>